<name>A0AAE0GUH3_9CHLO</name>
<dbReference type="PANTHER" id="PTHR43268">
    <property type="entry name" value="THIOSULFATE SULFURTRANSFERASE/RHODANESE-LIKE DOMAIN-CONTAINING PROTEIN 2"/>
    <property type="match status" value="1"/>
</dbReference>
<dbReference type="Gene3D" id="3.30.70.100">
    <property type="match status" value="1"/>
</dbReference>
<sequence length="101" mass="11531">MRVVLFYCYSELKSPEAERDRQFEFCEARGLYGRVLISVEGINGTLAGSEEDVGAYIEMLCSHPDFFMTPADFKNSSYEEETGPPFPDLQVRANRNYFPAI</sequence>
<reference evidence="2 3" key="1">
    <citation type="journal article" date="2015" name="Genome Biol. Evol.">
        <title>Comparative Genomics of a Bacterivorous Green Alga Reveals Evolutionary Causalities and Consequences of Phago-Mixotrophic Mode of Nutrition.</title>
        <authorList>
            <person name="Burns J.A."/>
            <person name="Paasch A."/>
            <person name="Narechania A."/>
            <person name="Kim E."/>
        </authorList>
    </citation>
    <scope>NUCLEOTIDE SEQUENCE [LARGE SCALE GENOMIC DNA]</scope>
    <source>
        <strain evidence="2 3">PLY_AMNH</strain>
    </source>
</reference>
<feature type="domain" description="tRNA uridine(34) hydroxylase N-terminal" evidence="1">
    <location>
        <begin position="2"/>
        <end position="94"/>
    </location>
</feature>
<dbReference type="InterPro" id="IPR020936">
    <property type="entry name" value="TrhO"/>
</dbReference>
<gene>
    <name evidence="2" type="ORF">CYMTET_7966</name>
</gene>
<comment type="caution">
    <text evidence="2">The sequence shown here is derived from an EMBL/GenBank/DDBJ whole genome shotgun (WGS) entry which is preliminary data.</text>
</comment>
<evidence type="ECO:0000259" key="1">
    <source>
        <dbReference type="Pfam" id="PF17773"/>
    </source>
</evidence>
<protein>
    <recommendedName>
        <fullName evidence="1">tRNA uridine(34) hydroxylase N-terminal domain-containing protein</fullName>
    </recommendedName>
</protein>
<dbReference type="AlphaFoldDB" id="A0AAE0GUH3"/>
<proteinExistence type="predicted"/>
<evidence type="ECO:0000313" key="3">
    <source>
        <dbReference type="Proteomes" id="UP001190700"/>
    </source>
</evidence>
<evidence type="ECO:0000313" key="2">
    <source>
        <dbReference type="EMBL" id="KAK3284382.1"/>
    </source>
</evidence>
<dbReference type="PANTHER" id="PTHR43268:SF6">
    <property type="entry name" value="THIOSULFATE SULFURTRANSFERASE_RHODANESE-LIKE DOMAIN-CONTAINING PROTEIN 2"/>
    <property type="match status" value="1"/>
</dbReference>
<dbReference type="Pfam" id="PF17773">
    <property type="entry name" value="UPF0176_N"/>
    <property type="match status" value="1"/>
</dbReference>
<accession>A0AAE0GUH3</accession>
<dbReference type="InterPro" id="IPR040503">
    <property type="entry name" value="TRHO_N"/>
</dbReference>
<dbReference type="Proteomes" id="UP001190700">
    <property type="component" value="Unassembled WGS sequence"/>
</dbReference>
<keyword evidence="3" id="KW-1185">Reference proteome</keyword>
<organism evidence="2 3">
    <name type="scientific">Cymbomonas tetramitiformis</name>
    <dbReference type="NCBI Taxonomy" id="36881"/>
    <lineage>
        <taxon>Eukaryota</taxon>
        <taxon>Viridiplantae</taxon>
        <taxon>Chlorophyta</taxon>
        <taxon>Pyramimonadophyceae</taxon>
        <taxon>Pyramimonadales</taxon>
        <taxon>Pyramimonadaceae</taxon>
        <taxon>Cymbomonas</taxon>
    </lineage>
</organism>
<dbReference type="EMBL" id="LGRX02002300">
    <property type="protein sequence ID" value="KAK3284382.1"/>
    <property type="molecule type" value="Genomic_DNA"/>
</dbReference>